<organism evidence="2 3">
    <name type="scientific">Mytilus edulis</name>
    <name type="common">Blue mussel</name>
    <dbReference type="NCBI Taxonomy" id="6550"/>
    <lineage>
        <taxon>Eukaryota</taxon>
        <taxon>Metazoa</taxon>
        <taxon>Spiralia</taxon>
        <taxon>Lophotrochozoa</taxon>
        <taxon>Mollusca</taxon>
        <taxon>Bivalvia</taxon>
        <taxon>Autobranchia</taxon>
        <taxon>Pteriomorphia</taxon>
        <taxon>Mytilida</taxon>
        <taxon>Mytiloidea</taxon>
        <taxon>Mytilidae</taxon>
        <taxon>Mytilinae</taxon>
        <taxon>Mytilus</taxon>
    </lineage>
</organism>
<keyword evidence="1" id="KW-0812">Transmembrane</keyword>
<protein>
    <submittedName>
        <fullName evidence="2">Uncharacterized protein</fullName>
    </submittedName>
</protein>
<evidence type="ECO:0000256" key="1">
    <source>
        <dbReference type="SAM" id="Phobius"/>
    </source>
</evidence>
<proteinExistence type="predicted"/>
<name>A0A8S3RZY2_MYTED</name>
<feature type="transmembrane region" description="Helical" evidence="1">
    <location>
        <begin position="120"/>
        <end position="140"/>
    </location>
</feature>
<evidence type="ECO:0000313" key="3">
    <source>
        <dbReference type="Proteomes" id="UP000683360"/>
    </source>
</evidence>
<gene>
    <name evidence="2" type="ORF">MEDL_28301</name>
</gene>
<sequence length="327" mass="35925">MICVRSDSKDLKYLTVVIKNDSLKKTSLKQELRGVENEIKCFISSRLQNYQNTSGFVAKLESWREGLAKFDNVDTELRSLADSCTEEQLIGLYDEILSMTNNGFGDLLVIKERKWTFKSVFKMFCILAIGLIQIGLALAIEFYSVGTGTFVANALLSEGVGDIMFAVECMISGHCTMQSYLHHKALSVAITVASAGIGAFAARGSKFSRFGNKIGGQFLQNQSGSALLKQGVTKRLLAKAAAKRIGKKLVEVASMKLVDKGVDFVIEKTLRASLVQFCGEIIKSTPKVALKTIEILTESLSTLVRKVGKQNAEQIVEKFINKCLPLQ</sequence>
<comment type="caution">
    <text evidence="2">The sequence shown here is derived from an EMBL/GenBank/DDBJ whole genome shotgun (WGS) entry which is preliminary data.</text>
</comment>
<dbReference type="Proteomes" id="UP000683360">
    <property type="component" value="Unassembled WGS sequence"/>
</dbReference>
<dbReference type="OrthoDB" id="10067052at2759"/>
<keyword evidence="3" id="KW-1185">Reference proteome</keyword>
<keyword evidence="1" id="KW-0472">Membrane</keyword>
<dbReference type="EMBL" id="CAJPWZ010001410">
    <property type="protein sequence ID" value="CAG2214458.1"/>
    <property type="molecule type" value="Genomic_DNA"/>
</dbReference>
<accession>A0A8S3RZY2</accession>
<keyword evidence="1" id="KW-1133">Transmembrane helix</keyword>
<reference evidence="2" key="1">
    <citation type="submission" date="2021-03" db="EMBL/GenBank/DDBJ databases">
        <authorList>
            <person name="Bekaert M."/>
        </authorList>
    </citation>
    <scope>NUCLEOTIDE SEQUENCE</scope>
</reference>
<feature type="transmembrane region" description="Helical" evidence="1">
    <location>
        <begin position="185"/>
        <end position="202"/>
    </location>
</feature>
<evidence type="ECO:0000313" key="2">
    <source>
        <dbReference type="EMBL" id="CAG2214458.1"/>
    </source>
</evidence>
<dbReference type="AlphaFoldDB" id="A0A8S3RZY2"/>